<dbReference type="SFLD" id="SFLDG01129">
    <property type="entry name" value="C1.5:_HAD__Beta-PGM__Phosphata"/>
    <property type="match status" value="1"/>
</dbReference>
<gene>
    <name evidence="2" type="ORF">EDL96_11255</name>
</gene>
<protein>
    <submittedName>
        <fullName evidence="2">HAD family hydrolase</fullName>
    </submittedName>
</protein>
<dbReference type="SUPFAM" id="SSF56784">
    <property type="entry name" value="HAD-like"/>
    <property type="match status" value="1"/>
</dbReference>
<keyword evidence="2" id="KW-0378">Hydrolase</keyword>
<name>A0A3N4A8Z4_9MICC</name>
<feature type="compositionally biased region" description="Basic and acidic residues" evidence="1">
    <location>
        <begin position="233"/>
        <end position="248"/>
    </location>
</feature>
<evidence type="ECO:0000313" key="3">
    <source>
        <dbReference type="Proteomes" id="UP000270616"/>
    </source>
</evidence>
<dbReference type="Gene3D" id="3.40.50.1000">
    <property type="entry name" value="HAD superfamily/HAD-like"/>
    <property type="match status" value="1"/>
</dbReference>
<dbReference type="Proteomes" id="UP000270616">
    <property type="component" value="Unassembled WGS sequence"/>
</dbReference>
<dbReference type="InterPro" id="IPR006439">
    <property type="entry name" value="HAD-SF_hydro_IA"/>
</dbReference>
<keyword evidence="3" id="KW-1185">Reference proteome</keyword>
<dbReference type="InterPro" id="IPR050155">
    <property type="entry name" value="HAD-like_hydrolase_sf"/>
</dbReference>
<organism evidence="2 3">
    <name type="scientific">Kocuria soli</name>
    <dbReference type="NCBI Taxonomy" id="2485125"/>
    <lineage>
        <taxon>Bacteria</taxon>
        <taxon>Bacillati</taxon>
        <taxon>Actinomycetota</taxon>
        <taxon>Actinomycetes</taxon>
        <taxon>Micrococcales</taxon>
        <taxon>Micrococcaceae</taxon>
        <taxon>Kocuria</taxon>
    </lineage>
</organism>
<sequence>MGHDLTRGLKLAFIDMSGTTFQDNGLMERAFIRTVQDLGVDTGSLRFAGMLAYLRDTLGQSKVRVFQQLFQGDPATAIRATHEFERQLDELLSAEGVQPVEGAAESIERLHKAGLKVCLATGYNRHSQNMILESLGWMGLADLSLCPADAGRGRPYPDMILTALLALDIGDVREVMVVGDTTADMQAGTRAGAGLKVGVLTGAHLGPALKSAGADVVVDSIRAVPALLQLPSSHRDSGSHGSRGESVRRLAMPG</sequence>
<dbReference type="PANTHER" id="PTHR43434:SF19">
    <property type="entry name" value="PHOSPHONOACETALDEHYDE HYDROLASE"/>
    <property type="match status" value="1"/>
</dbReference>
<dbReference type="InterPro" id="IPR023214">
    <property type="entry name" value="HAD_sf"/>
</dbReference>
<dbReference type="PANTHER" id="PTHR43434">
    <property type="entry name" value="PHOSPHOGLYCOLATE PHOSPHATASE"/>
    <property type="match status" value="1"/>
</dbReference>
<reference evidence="2 3" key="1">
    <citation type="submission" date="2018-10" db="EMBL/GenBank/DDBJ databases">
        <title>Kocuria sp. M5W7-7, whole genome shotgun sequence.</title>
        <authorList>
            <person name="Tuo L."/>
        </authorList>
    </citation>
    <scope>NUCLEOTIDE SEQUENCE [LARGE SCALE GENOMIC DNA]</scope>
    <source>
        <strain evidence="2 3">M5W7-7</strain>
    </source>
</reference>
<dbReference type="OrthoDB" id="5504491at2"/>
<dbReference type="EMBL" id="RKMF01000015">
    <property type="protein sequence ID" value="ROZ62038.1"/>
    <property type="molecule type" value="Genomic_DNA"/>
</dbReference>
<evidence type="ECO:0000313" key="2">
    <source>
        <dbReference type="EMBL" id="ROZ62038.1"/>
    </source>
</evidence>
<dbReference type="InterPro" id="IPR036412">
    <property type="entry name" value="HAD-like_sf"/>
</dbReference>
<evidence type="ECO:0000256" key="1">
    <source>
        <dbReference type="SAM" id="MobiDB-lite"/>
    </source>
</evidence>
<dbReference type="SFLD" id="SFLDS00003">
    <property type="entry name" value="Haloacid_Dehalogenase"/>
    <property type="match status" value="1"/>
</dbReference>
<accession>A0A3N4A8Z4</accession>
<dbReference type="RefSeq" id="WP_123826168.1">
    <property type="nucleotide sequence ID" value="NZ_RKMF01000015.1"/>
</dbReference>
<proteinExistence type="predicted"/>
<dbReference type="GO" id="GO:0008967">
    <property type="term" value="F:phosphoglycolate phosphatase activity"/>
    <property type="evidence" value="ECO:0007669"/>
    <property type="project" value="TreeGrafter"/>
</dbReference>
<dbReference type="GO" id="GO:0006281">
    <property type="term" value="P:DNA repair"/>
    <property type="evidence" value="ECO:0007669"/>
    <property type="project" value="TreeGrafter"/>
</dbReference>
<feature type="region of interest" description="Disordered" evidence="1">
    <location>
        <begin position="232"/>
        <end position="254"/>
    </location>
</feature>
<comment type="caution">
    <text evidence="2">The sequence shown here is derived from an EMBL/GenBank/DDBJ whole genome shotgun (WGS) entry which is preliminary data.</text>
</comment>
<dbReference type="NCBIfam" id="TIGR01549">
    <property type="entry name" value="HAD-SF-IA-v1"/>
    <property type="match status" value="1"/>
</dbReference>
<dbReference type="Pfam" id="PF00702">
    <property type="entry name" value="Hydrolase"/>
    <property type="match status" value="1"/>
</dbReference>
<dbReference type="GO" id="GO:0005829">
    <property type="term" value="C:cytosol"/>
    <property type="evidence" value="ECO:0007669"/>
    <property type="project" value="TreeGrafter"/>
</dbReference>
<dbReference type="AlphaFoldDB" id="A0A3N4A8Z4"/>